<dbReference type="InterPro" id="IPR013087">
    <property type="entry name" value="Znf_C2H2_type"/>
</dbReference>
<dbReference type="PROSITE" id="PS00028">
    <property type="entry name" value="ZINC_FINGER_C2H2_1"/>
    <property type="match status" value="1"/>
</dbReference>
<feature type="compositionally biased region" description="Polar residues" evidence="1">
    <location>
        <begin position="789"/>
        <end position="813"/>
    </location>
</feature>
<feature type="region of interest" description="Disordered" evidence="1">
    <location>
        <begin position="553"/>
        <end position="614"/>
    </location>
</feature>
<dbReference type="SMART" id="SM00355">
    <property type="entry name" value="ZnF_C2H2"/>
    <property type="match status" value="3"/>
</dbReference>
<feature type="compositionally biased region" description="Polar residues" evidence="1">
    <location>
        <begin position="924"/>
        <end position="933"/>
    </location>
</feature>
<feature type="domain" description="C2H2-type" evidence="2">
    <location>
        <begin position="110"/>
        <end position="132"/>
    </location>
</feature>
<feature type="compositionally biased region" description="Polar residues" evidence="1">
    <location>
        <begin position="884"/>
        <end position="893"/>
    </location>
</feature>
<comment type="caution">
    <text evidence="3">The sequence shown here is derived from an EMBL/GenBank/DDBJ whole genome shotgun (WGS) entry which is preliminary data.</text>
</comment>
<dbReference type="PANTHER" id="PTHR46664">
    <property type="entry name" value="ATM INTERACTOR"/>
    <property type="match status" value="1"/>
</dbReference>
<dbReference type="Gene3D" id="3.30.160.60">
    <property type="entry name" value="Classic Zinc Finger"/>
    <property type="match status" value="1"/>
</dbReference>
<organism evidence="3 4">
    <name type="scientific">Batillaria attramentaria</name>
    <dbReference type="NCBI Taxonomy" id="370345"/>
    <lineage>
        <taxon>Eukaryota</taxon>
        <taxon>Metazoa</taxon>
        <taxon>Spiralia</taxon>
        <taxon>Lophotrochozoa</taxon>
        <taxon>Mollusca</taxon>
        <taxon>Gastropoda</taxon>
        <taxon>Caenogastropoda</taxon>
        <taxon>Sorbeoconcha</taxon>
        <taxon>Cerithioidea</taxon>
        <taxon>Batillariidae</taxon>
        <taxon>Batillaria</taxon>
    </lineage>
</organism>
<feature type="compositionally biased region" description="Basic and acidic residues" evidence="1">
    <location>
        <begin position="894"/>
        <end position="904"/>
    </location>
</feature>
<proteinExistence type="predicted"/>
<feature type="region of interest" description="Disordered" evidence="1">
    <location>
        <begin position="626"/>
        <end position="650"/>
    </location>
</feature>
<feature type="compositionally biased region" description="Polar residues" evidence="1">
    <location>
        <begin position="633"/>
        <end position="643"/>
    </location>
</feature>
<feature type="compositionally biased region" description="Polar residues" evidence="1">
    <location>
        <begin position="164"/>
        <end position="182"/>
    </location>
</feature>
<dbReference type="InterPro" id="IPR055303">
    <property type="entry name" value="ATMIN"/>
</dbReference>
<feature type="compositionally biased region" description="Low complexity" evidence="1">
    <location>
        <begin position="558"/>
        <end position="568"/>
    </location>
</feature>
<keyword evidence="4" id="KW-1185">Reference proteome</keyword>
<feature type="compositionally biased region" description="Low complexity" evidence="1">
    <location>
        <begin position="136"/>
        <end position="147"/>
    </location>
</feature>
<dbReference type="EMBL" id="JACVVK020000056">
    <property type="protein sequence ID" value="KAK7497722.1"/>
    <property type="molecule type" value="Genomic_DNA"/>
</dbReference>
<reference evidence="3 4" key="1">
    <citation type="journal article" date="2023" name="Sci. Data">
        <title>Genome assembly of the Korean intertidal mud-creeper Batillaria attramentaria.</title>
        <authorList>
            <person name="Patra A.K."/>
            <person name="Ho P.T."/>
            <person name="Jun S."/>
            <person name="Lee S.J."/>
            <person name="Kim Y."/>
            <person name="Won Y.J."/>
        </authorList>
    </citation>
    <scope>NUCLEOTIDE SEQUENCE [LARGE SCALE GENOMIC DNA]</scope>
    <source>
        <strain evidence="3">Wonlab-2016</strain>
    </source>
</reference>
<evidence type="ECO:0000256" key="1">
    <source>
        <dbReference type="SAM" id="MobiDB-lite"/>
    </source>
</evidence>
<evidence type="ECO:0000313" key="3">
    <source>
        <dbReference type="EMBL" id="KAK7497722.1"/>
    </source>
</evidence>
<feature type="compositionally biased region" description="Polar residues" evidence="1">
    <location>
        <begin position="599"/>
        <end position="611"/>
    </location>
</feature>
<feature type="region of interest" description="Disordered" evidence="1">
    <location>
        <begin position="884"/>
        <end position="933"/>
    </location>
</feature>
<protein>
    <recommendedName>
        <fullName evidence="2">C2H2-type domain-containing protein</fullName>
    </recommendedName>
</protein>
<dbReference type="Proteomes" id="UP001519460">
    <property type="component" value="Unassembled WGS sequence"/>
</dbReference>
<feature type="compositionally biased region" description="Low complexity" evidence="1">
    <location>
        <begin position="241"/>
        <end position="250"/>
    </location>
</feature>
<feature type="compositionally biased region" description="Basic residues" evidence="1">
    <location>
        <begin position="589"/>
        <end position="598"/>
    </location>
</feature>
<evidence type="ECO:0000259" key="2">
    <source>
        <dbReference type="PROSITE" id="PS00028"/>
    </source>
</evidence>
<feature type="region of interest" description="Disordered" evidence="1">
    <location>
        <begin position="135"/>
        <end position="252"/>
    </location>
</feature>
<feature type="region of interest" description="Disordered" evidence="1">
    <location>
        <begin position="789"/>
        <end position="816"/>
    </location>
</feature>
<gene>
    <name evidence="3" type="ORF">BaRGS_00011117</name>
</gene>
<feature type="compositionally biased region" description="Polar residues" evidence="1">
    <location>
        <begin position="198"/>
        <end position="214"/>
    </location>
</feature>
<dbReference type="AlphaFoldDB" id="A0ABD0LEI4"/>
<sequence>MLDWQRLAQNQEQRDTVKVCPSAEDLQWKPPNVGGRWVCPAPGCGMVGSSQSGLSHHINSSHPKLSRTGGKHYASQHWDKRHVCQKCGKKFGLERDWRRHVAVCGTVFSCDSCSASYPSRQALLVHCRRKQHPVPAALNSSAKKNSSTRQNVAAQDAASCEVPSATSGSCPENSQTQVTAATSPRCAGAKSTKKDSTAKQNQSDDVTTGSPTSSHHPHVDGMHTPETSPAKAGRTSKSRKASSSNKASTRPILPKSLLPSVIHVFDVNTSPQTNSFMCSQASANQSSAGIQTDISGITPLYQRLAGVGVSSGCQTIGGLTTNNWSSQNQRQTAVANMATQVSVPLTRNVSSSQISDMATQVSVPLVRNLDGSQISDMATQVSVTLVNSSTQIACDAFNKDSAKQAVRVENAGIQASLDRASMATQIDSIPPVTCAAVQTTHLASVQNTATQATVFCVDNGTQLFLKPQFIHTVQTIDSSAQASEVSMKNNTNTQGTQIFISPILPEAAQTSTTGIQTSVSLLPSRQRRHRTIAQTQTSGDQILKSAMAMAKLPVAETSGRSSRGTSRSPGRKRNVKSSEVQTSVVLPQKRPRKGRKKSPVSTSSQQTNSRVAESESLRDFFEALISDDENVMPRQNPTLSSSAGVDEDSSEADLQFSDLLAKTPPPHTSTSDMSMQVDFEDFLSSYTTDLGVQTQDDFLAACTADFGAQTQDDFFGVCTADFGVQTAATSLGSFLDDLESSVGYGAKVDSSVFGQPDIGVSHLPPSDPSARNVSVVDCAIGTDILSLDTHTQTPRSSGQNPEPASSSTDSGTSPCFAMADIHTQTSQRTPLVNSGPTSTFTDCAIGTDMFLTSSQTQTSQGQNFEDWALGFQLDNSHSTQVLSLADSNNSSTSHFERDPQRESHSGTSAALKDAAHQPLGDVASQPSASASTCTSVDFGAGTGTDMHTQTADDLLEFLMTNMETQTTEDVFTRSLDLTDIQTQTSDVLLTPPHPSSRSVSPYSGQNFGLVTAETQTSSPLIHSGRDGIDDLSNFADIQTQTGFDILDLCTSPTTPNGSRNFTSYSSVSTDTSENSGVIAFSFDNL</sequence>
<name>A0ABD0LEI4_9CAEN</name>
<dbReference type="PANTHER" id="PTHR46664:SF1">
    <property type="entry name" value="ATM INTERACTOR"/>
    <property type="match status" value="1"/>
</dbReference>
<evidence type="ECO:0000313" key="4">
    <source>
        <dbReference type="Proteomes" id="UP001519460"/>
    </source>
</evidence>
<accession>A0ABD0LEI4</accession>
<dbReference type="CDD" id="cd00065">
    <property type="entry name" value="FYVE_like_SF"/>
    <property type="match status" value="1"/>
</dbReference>